<gene>
    <name evidence="2" type="ORF">ACFOEV_21260</name>
</gene>
<protein>
    <submittedName>
        <fullName evidence="2">Phasin family protein</fullName>
    </submittedName>
</protein>
<dbReference type="EMBL" id="JBHRUG010000048">
    <property type="protein sequence ID" value="MFC3286135.1"/>
    <property type="molecule type" value="Genomic_DNA"/>
</dbReference>
<dbReference type="RefSeq" id="WP_386776901.1">
    <property type="nucleotide sequence ID" value="NZ_JBHRUG010000048.1"/>
</dbReference>
<accession>A0ABV7LWZ6</accession>
<sequence length="122" mass="13415">MSNETLDQATQQFESLFFAPARAYAALTLDYTEKLVAAQFDAAKAYSDASLSQARAILDVKDAEGLRSYAEGQQKTAKELTERLKDDVEKVVAMNQEFVQQSQKLAEDNLKAASKSTTKAAK</sequence>
<keyword evidence="3" id="KW-1185">Reference proteome</keyword>
<comment type="caution">
    <text evidence="2">The sequence shown here is derived from an EMBL/GenBank/DDBJ whole genome shotgun (WGS) entry which is preliminary data.</text>
</comment>
<dbReference type="Proteomes" id="UP001595579">
    <property type="component" value="Unassembled WGS sequence"/>
</dbReference>
<evidence type="ECO:0000313" key="2">
    <source>
        <dbReference type="EMBL" id="MFC3286135.1"/>
    </source>
</evidence>
<organism evidence="2 3">
    <name type="scientific">Litchfieldella rifensis</name>
    <dbReference type="NCBI Taxonomy" id="762643"/>
    <lineage>
        <taxon>Bacteria</taxon>
        <taxon>Pseudomonadati</taxon>
        <taxon>Pseudomonadota</taxon>
        <taxon>Gammaproteobacteria</taxon>
        <taxon>Oceanospirillales</taxon>
        <taxon>Halomonadaceae</taxon>
        <taxon>Litchfieldella</taxon>
    </lineage>
</organism>
<evidence type="ECO:0000313" key="3">
    <source>
        <dbReference type="Proteomes" id="UP001595579"/>
    </source>
</evidence>
<feature type="domain" description="Phasin" evidence="1">
    <location>
        <begin position="17"/>
        <end position="109"/>
    </location>
</feature>
<name>A0ABV7LWZ6_9GAMM</name>
<proteinExistence type="predicted"/>
<dbReference type="Pfam" id="PF09361">
    <property type="entry name" value="Phasin_2"/>
    <property type="match status" value="1"/>
</dbReference>
<dbReference type="InterPro" id="IPR018968">
    <property type="entry name" value="Phasin"/>
</dbReference>
<reference evidence="3" key="1">
    <citation type="journal article" date="2019" name="Int. J. Syst. Evol. Microbiol.">
        <title>The Global Catalogue of Microorganisms (GCM) 10K type strain sequencing project: providing services to taxonomists for standard genome sequencing and annotation.</title>
        <authorList>
            <consortium name="The Broad Institute Genomics Platform"/>
            <consortium name="The Broad Institute Genome Sequencing Center for Infectious Disease"/>
            <person name="Wu L."/>
            <person name="Ma J."/>
        </authorList>
    </citation>
    <scope>NUCLEOTIDE SEQUENCE [LARGE SCALE GENOMIC DNA]</scope>
    <source>
        <strain evidence="3">CECT 7698</strain>
    </source>
</reference>
<evidence type="ECO:0000259" key="1">
    <source>
        <dbReference type="Pfam" id="PF09361"/>
    </source>
</evidence>